<dbReference type="GO" id="GO:0008757">
    <property type="term" value="F:S-adenosylmethionine-dependent methyltransferase activity"/>
    <property type="evidence" value="ECO:0007669"/>
    <property type="project" value="InterPro"/>
</dbReference>
<evidence type="ECO:0000313" key="3">
    <source>
        <dbReference type="Proteomes" id="UP000598997"/>
    </source>
</evidence>
<dbReference type="GO" id="GO:0032259">
    <property type="term" value="P:methylation"/>
    <property type="evidence" value="ECO:0007669"/>
    <property type="project" value="UniProtKB-KW"/>
</dbReference>
<dbReference type="InterPro" id="IPR029063">
    <property type="entry name" value="SAM-dependent_MTases_sf"/>
</dbReference>
<dbReference type="EMBL" id="BMIO01000005">
    <property type="protein sequence ID" value="GGD45067.1"/>
    <property type="molecule type" value="Genomic_DNA"/>
</dbReference>
<dbReference type="RefSeq" id="WP_066761078.1">
    <property type="nucleotide sequence ID" value="NZ_BMIO01000005.1"/>
</dbReference>
<gene>
    <name evidence="2" type="ORF">GCM10010989_18970</name>
</gene>
<name>A0A916YHM8_9SPHN</name>
<evidence type="ECO:0000313" key="2">
    <source>
        <dbReference type="EMBL" id="GGD45067.1"/>
    </source>
</evidence>
<dbReference type="InterPro" id="IPR013216">
    <property type="entry name" value="Methyltransf_11"/>
</dbReference>
<keyword evidence="2" id="KW-0489">Methyltransferase</keyword>
<keyword evidence="2" id="KW-0808">Transferase</keyword>
<dbReference type="Gene3D" id="3.40.50.150">
    <property type="entry name" value="Vaccinia Virus protein VP39"/>
    <property type="match status" value="1"/>
</dbReference>
<evidence type="ECO:0000259" key="1">
    <source>
        <dbReference type="Pfam" id="PF08241"/>
    </source>
</evidence>
<dbReference type="AlphaFoldDB" id="A0A916YHM8"/>
<accession>A0A916YHM8</accession>
<comment type="caution">
    <text evidence="2">The sequence shown here is derived from an EMBL/GenBank/DDBJ whole genome shotgun (WGS) entry which is preliminary data.</text>
</comment>
<keyword evidence="3" id="KW-1185">Reference proteome</keyword>
<sequence>MNVNELNREGWNRRAEEADIWTRSFDSETIARARGGDWEVVLTPLIPVPRAWFGDIAGKDVLGLASGGGQQVPIFAAAGANVTSFDASDAQLAADRMVAEREGLTIRTVQGYMHDLSALEDDSFDLIFHPCSNCYAPEILPVWKECARVLRPGGVLMVGITKPEVFIFDLEPWERGELVAKHKLPYSDFDLPKEELEPLLARDHTASFSHTLETQLGGQMAAGFMLTDLFEDFEPEGEAPQLFAPYIATRAVLRD</sequence>
<dbReference type="Pfam" id="PF08241">
    <property type="entry name" value="Methyltransf_11"/>
    <property type="match status" value="1"/>
</dbReference>
<protein>
    <submittedName>
        <fullName evidence="2">SAM-dependent methyltransferase</fullName>
    </submittedName>
</protein>
<dbReference type="SUPFAM" id="SSF53335">
    <property type="entry name" value="S-adenosyl-L-methionine-dependent methyltransferases"/>
    <property type="match status" value="1"/>
</dbReference>
<reference evidence="2 3" key="1">
    <citation type="journal article" date="2014" name="Int. J. Syst. Evol. Microbiol.">
        <title>Complete genome sequence of Corynebacterium casei LMG S-19264T (=DSM 44701T), isolated from a smear-ripened cheese.</title>
        <authorList>
            <consortium name="US DOE Joint Genome Institute (JGI-PGF)"/>
            <person name="Walter F."/>
            <person name="Albersmeier A."/>
            <person name="Kalinowski J."/>
            <person name="Ruckert C."/>
        </authorList>
    </citation>
    <scope>NUCLEOTIDE SEQUENCE [LARGE SCALE GENOMIC DNA]</scope>
    <source>
        <strain evidence="2 3">CGMCC 1.15358</strain>
    </source>
</reference>
<proteinExistence type="predicted"/>
<feature type="domain" description="Methyltransferase type 11" evidence="1">
    <location>
        <begin position="63"/>
        <end position="157"/>
    </location>
</feature>
<dbReference type="CDD" id="cd02440">
    <property type="entry name" value="AdoMet_MTases"/>
    <property type="match status" value="1"/>
</dbReference>
<dbReference type="OrthoDB" id="9765084at2"/>
<organism evidence="2 3">
    <name type="scientific">Croceicoccus pelagius</name>
    <dbReference type="NCBI Taxonomy" id="1703341"/>
    <lineage>
        <taxon>Bacteria</taxon>
        <taxon>Pseudomonadati</taxon>
        <taxon>Pseudomonadota</taxon>
        <taxon>Alphaproteobacteria</taxon>
        <taxon>Sphingomonadales</taxon>
        <taxon>Erythrobacteraceae</taxon>
        <taxon>Croceicoccus</taxon>
    </lineage>
</organism>
<dbReference type="Proteomes" id="UP000598997">
    <property type="component" value="Unassembled WGS sequence"/>
</dbReference>